<gene>
    <name evidence="2" type="ORF">K0M31_003024</name>
</gene>
<protein>
    <submittedName>
        <fullName evidence="2">Uncharacterized protein</fullName>
    </submittedName>
</protein>
<accession>A0AA40KQ26</accession>
<comment type="caution">
    <text evidence="2">The sequence shown here is derived from an EMBL/GenBank/DDBJ whole genome shotgun (WGS) entry which is preliminary data.</text>
</comment>
<feature type="compositionally biased region" description="Polar residues" evidence="1">
    <location>
        <begin position="33"/>
        <end position="46"/>
    </location>
</feature>
<organism evidence="2 3">
    <name type="scientific">Melipona bicolor</name>
    <dbReference type="NCBI Taxonomy" id="60889"/>
    <lineage>
        <taxon>Eukaryota</taxon>
        <taxon>Metazoa</taxon>
        <taxon>Ecdysozoa</taxon>
        <taxon>Arthropoda</taxon>
        <taxon>Hexapoda</taxon>
        <taxon>Insecta</taxon>
        <taxon>Pterygota</taxon>
        <taxon>Neoptera</taxon>
        <taxon>Endopterygota</taxon>
        <taxon>Hymenoptera</taxon>
        <taxon>Apocrita</taxon>
        <taxon>Aculeata</taxon>
        <taxon>Apoidea</taxon>
        <taxon>Anthophila</taxon>
        <taxon>Apidae</taxon>
        <taxon>Melipona</taxon>
    </lineage>
</organism>
<dbReference type="Proteomes" id="UP001177670">
    <property type="component" value="Unassembled WGS sequence"/>
</dbReference>
<feature type="compositionally biased region" description="Basic and acidic residues" evidence="1">
    <location>
        <begin position="22"/>
        <end position="32"/>
    </location>
</feature>
<proteinExistence type="predicted"/>
<evidence type="ECO:0000313" key="3">
    <source>
        <dbReference type="Proteomes" id="UP001177670"/>
    </source>
</evidence>
<evidence type="ECO:0000256" key="1">
    <source>
        <dbReference type="SAM" id="MobiDB-lite"/>
    </source>
</evidence>
<feature type="region of interest" description="Disordered" evidence="1">
    <location>
        <begin position="22"/>
        <end position="51"/>
    </location>
</feature>
<keyword evidence="3" id="KW-1185">Reference proteome</keyword>
<sequence>MEKQYQQNPSELVGRLDKRYERWKKERGDKPESTVNESDPSNSSEGNRPGASCCVKRARLVACRPDR</sequence>
<evidence type="ECO:0000313" key="2">
    <source>
        <dbReference type="EMBL" id="KAK1128566.1"/>
    </source>
</evidence>
<reference evidence="2" key="1">
    <citation type="submission" date="2021-10" db="EMBL/GenBank/DDBJ databases">
        <title>Melipona bicolor Genome sequencing and assembly.</title>
        <authorList>
            <person name="Araujo N.S."/>
            <person name="Arias M.C."/>
        </authorList>
    </citation>
    <scope>NUCLEOTIDE SEQUENCE</scope>
    <source>
        <strain evidence="2">USP_2M_L1-L4_2017</strain>
        <tissue evidence="2">Whole body</tissue>
    </source>
</reference>
<dbReference type="EMBL" id="JAHYIQ010000010">
    <property type="protein sequence ID" value="KAK1128566.1"/>
    <property type="molecule type" value="Genomic_DNA"/>
</dbReference>
<dbReference type="AlphaFoldDB" id="A0AA40KQ26"/>
<name>A0AA40KQ26_9HYME</name>